<keyword evidence="4 8" id="KW-0566">Pantothenate biosynthesis</keyword>
<organism evidence="9 10">
    <name type="scientific">Modicisalibacter luteus</name>
    <dbReference type="NCBI Taxonomy" id="453962"/>
    <lineage>
        <taxon>Bacteria</taxon>
        <taxon>Pseudomonadati</taxon>
        <taxon>Pseudomonadota</taxon>
        <taxon>Gammaproteobacteria</taxon>
        <taxon>Oceanospirillales</taxon>
        <taxon>Halomonadaceae</taxon>
        <taxon>Modicisalibacter</taxon>
    </lineage>
</organism>
<keyword evidence="3 8" id="KW-0436">Ligase</keyword>
<feature type="active site" description="Proton donor" evidence="8">
    <location>
        <position position="39"/>
    </location>
</feature>
<dbReference type="NCBIfam" id="TIGR00018">
    <property type="entry name" value="panC"/>
    <property type="match status" value="1"/>
</dbReference>
<keyword evidence="10" id="KW-1185">Reference proteome</keyword>
<accession>A0ABV7LXU9</accession>
<dbReference type="RefSeq" id="WP_019019071.1">
    <property type="nucleotide sequence ID" value="NZ_BMXD01000006.1"/>
</dbReference>
<evidence type="ECO:0000313" key="10">
    <source>
        <dbReference type="Proteomes" id="UP001595640"/>
    </source>
</evidence>
<dbReference type="EC" id="6.3.2.1" evidence="8"/>
<dbReference type="CDD" id="cd00560">
    <property type="entry name" value="PanC"/>
    <property type="match status" value="1"/>
</dbReference>
<comment type="subcellular location">
    <subcellularLocation>
        <location evidence="8">Cytoplasm</location>
    </subcellularLocation>
</comment>
<dbReference type="Gene3D" id="3.40.50.620">
    <property type="entry name" value="HUPs"/>
    <property type="match status" value="1"/>
</dbReference>
<comment type="function">
    <text evidence="8">Catalyzes the condensation of pantoate with beta-alanine in an ATP-dependent reaction via a pantoyl-adenylate intermediate.</text>
</comment>
<dbReference type="InterPro" id="IPR042176">
    <property type="entry name" value="Pantoate_ligase_C"/>
</dbReference>
<evidence type="ECO:0000256" key="1">
    <source>
        <dbReference type="ARBA" id="ARBA00004990"/>
    </source>
</evidence>
<dbReference type="HAMAP" id="MF_00158">
    <property type="entry name" value="PanC"/>
    <property type="match status" value="1"/>
</dbReference>
<dbReference type="SUPFAM" id="SSF52374">
    <property type="entry name" value="Nucleotidylyl transferase"/>
    <property type="match status" value="1"/>
</dbReference>
<keyword evidence="5 8" id="KW-0547">Nucleotide-binding</keyword>
<feature type="binding site" evidence="8">
    <location>
        <position position="180"/>
    </location>
    <ligand>
        <name>ATP</name>
        <dbReference type="ChEBI" id="CHEBI:30616"/>
    </ligand>
</feature>
<feature type="binding site" evidence="8">
    <location>
        <begin position="151"/>
        <end position="154"/>
    </location>
    <ligand>
        <name>ATP</name>
        <dbReference type="ChEBI" id="CHEBI:30616"/>
    </ligand>
</feature>
<dbReference type="Proteomes" id="UP001595640">
    <property type="component" value="Unassembled WGS sequence"/>
</dbReference>
<evidence type="ECO:0000256" key="4">
    <source>
        <dbReference type="ARBA" id="ARBA00022655"/>
    </source>
</evidence>
<dbReference type="InterPro" id="IPR014729">
    <property type="entry name" value="Rossmann-like_a/b/a_fold"/>
</dbReference>
<name>A0ABV7LXU9_9GAMM</name>
<dbReference type="GO" id="GO:0004592">
    <property type="term" value="F:pantoate-beta-alanine ligase activity"/>
    <property type="evidence" value="ECO:0007669"/>
    <property type="project" value="UniProtKB-EC"/>
</dbReference>
<dbReference type="InterPro" id="IPR003721">
    <property type="entry name" value="Pantoate_ligase"/>
</dbReference>
<evidence type="ECO:0000313" key="9">
    <source>
        <dbReference type="EMBL" id="MFC3291030.1"/>
    </source>
</evidence>
<proteinExistence type="inferred from homology"/>
<keyword evidence="6 8" id="KW-0067">ATP-binding</keyword>
<feature type="binding site" evidence="8">
    <location>
        <position position="157"/>
    </location>
    <ligand>
        <name>(R)-pantoate</name>
        <dbReference type="ChEBI" id="CHEBI:15980"/>
    </ligand>
</feature>
<protein>
    <recommendedName>
        <fullName evidence="8">Pantothenate synthetase</fullName>
        <shortName evidence="8">PS</shortName>
        <ecNumber evidence="8">6.3.2.1</ecNumber>
    </recommendedName>
    <alternativeName>
        <fullName evidence="8">Pantoate--beta-alanine ligase</fullName>
    </alternativeName>
    <alternativeName>
        <fullName evidence="8">Pantoate-activating enzyme</fullName>
    </alternativeName>
</protein>
<comment type="catalytic activity">
    <reaction evidence="7 8">
        <text>(R)-pantoate + beta-alanine + ATP = (R)-pantothenate + AMP + diphosphate + H(+)</text>
        <dbReference type="Rhea" id="RHEA:10912"/>
        <dbReference type="ChEBI" id="CHEBI:15378"/>
        <dbReference type="ChEBI" id="CHEBI:15980"/>
        <dbReference type="ChEBI" id="CHEBI:29032"/>
        <dbReference type="ChEBI" id="CHEBI:30616"/>
        <dbReference type="ChEBI" id="CHEBI:33019"/>
        <dbReference type="ChEBI" id="CHEBI:57966"/>
        <dbReference type="ChEBI" id="CHEBI:456215"/>
        <dbReference type="EC" id="6.3.2.1"/>
    </reaction>
</comment>
<dbReference type="Gene3D" id="3.30.1300.10">
    <property type="entry name" value="Pantoate-beta-alanine ligase, C-terminal domain"/>
    <property type="match status" value="1"/>
</dbReference>
<sequence>MSLLTLNDISSLRREVRDARRQGKCVGLVPTMGNLHPGHLALVEAARARADVVIASIFVNPLQFGRNEDLDNYPRTLSEDRAALEAAGCDMVFTPTSQMLYPNGLDEQTTIRVPRVSEGLCGARRPGHFEGVATVVAMLFNLVQPDVACFGEKDYQQLAVIRKLVADLHLPIEIIGVPTVRADDGLALSSRNGYLNEAQRAQAPRLYQVLCQARDDLESGRSPDDVLRESLGHLAYGSLKPDYLELRRAGDLGPVTDTTRDAVLLGAVHLGSARLIDNLKVALPR</sequence>
<evidence type="ECO:0000256" key="5">
    <source>
        <dbReference type="ARBA" id="ARBA00022741"/>
    </source>
</evidence>
<evidence type="ECO:0000256" key="3">
    <source>
        <dbReference type="ARBA" id="ARBA00022598"/>
    </source>
</evidence>
<comment type="pathway">
    <text evidence="1 8">Cofactor biosynthesis; (R)-pantothenate biosynthesis; (R)-pantothenate from (R)-pantoate and beta-alanine: step 1/1.</text>
</comment>
<feature type="binding site" evidence="8">
    <location>
        <begin position="188"/>
        <end position="191"/>
    </location>
    <ligand>
        <name>ATP</name>
        <dbReference type="ChEBI" id="CHEBI:30616"/>
    </ligand>
</feature>
<feature type="binding site" evidence="8">
    <location>
        <begin position="32"/>
        <end position="39"/>
    </location>
    <ligand>
        <name>ATP</name>
        <dbReference type="ChEBI" id="CHEBI:30616"/>
    </ligand>
</feature>
<comment type="subunit">
    <text evidence="8">Homodimer.</text>
</comment>
<gene>
    <name evidence="8 9" type="primary">panC</name>
    <name evidence="9" type="ORF">ACFOEI_02965</name>
</gene>
<evidence type="ECO:0000256" key="2">
    <source>
        <dbReference type="ARBA" id="ARBA00009256"/>
    </source>
</evidence>
<dbReference type="EMBL" id="JBHRUH010000004">
    <property type="protein sequence ID" value="MFC3291030.1"/>
    <property type="molecule type" value="Genomic_DNA"/>
</dbReference>
<dbReference type="Pfam" id="PF02569">
    <property type="entry name" value="Pantoate_ligase"/>
    <property type="match status" value="1"/>
</dbReference>
<keyword evidence="8" id="KW-0963">Cytoplasm</keyword>
<feature type="binding site" evidence="8">
    <location>
        <position position="63"/>
    </location>
    <ligand>
        <name>beta-alanine</name>
        <dbReference type="ChEBI" id="CHEBI:57966"/>
    </ligand>
</feature>
<feature type="binding site" evidence="8">
    <location>
        <position position="63"/>
    </location>
    <ligand>
        <name>(R)-pantoate</name>
        <dbReference type="ChEBI" id="CHEBI:15980"/>
    </ligand>
</feature>
<evidence type="ECO:0000256" key="7">
    <source>
        <dbReference type="ARBA" id="ARBA00048258"/>
    </source>
</evidence>
<comment type="miscellaneous">
    <text evidence="8">The reaction proceeds by a bi uni uni bi ping pong mechanism.</text>
</comment>
<evidence type="ECO:0000256" key="8">
    <source>
        <dbReference type="HAMAP-Rule" id="MF_00158"/>
    </source>
</evidence>
<comment type="similarity">
    <text evidence="2 8">Belongs to the pantothenate synthetase family.</text>
</comment>
<reference evidence="10" key="1">
    <citation type="journal article" date="2019" name="Int. J. Syst. Evol. Microbiol.">
        <title>The Global Catalogue of Microorganisms (GCM) 10K type strain sequencing project: providing services to taxonomists for standard genome sequencing and annotation.</title>
        <authorList>
            <consortium name="The Broad Institute Genomics Platform"/>
            <consortium name="The Broad Institute Genome Sequencing Center for Infectious Disease"/>
            <person name="Wu L."/>
            <person name="Ma J."/>
        </authorList>
    </citation>
    <scope>NUCLEOTIDE SEQUENCE [LARGE SCALE GENOMIC DNA]</scope>
    <source>
        <strain evidence="10">KCTC 12847</strain>
    </source>
</reference>
<evidence type="ECO:0000256" key="6">
    <source>
        <dbReference type="ARBA" id="ARBA00022840"/>
    </source>
</evidence>
<dbReference type="PANTHER" id="PTHR21299:SF1">
    <property type="entry name" value="PANTOATE--BETA-ALANINE LIGASE"/>
    <property type="match status" value="1"/>
</dbReference>
<dbReference type="PANTHER" id="PTHR21299">
    <property type="entry name" value="CYTIDYLATE KINASE/PANTOATE-BETA-ALANINE LIGASE"/>
    <property type="match status" value="1"/>
</dbReference>
<comment type="caution">
    <text evidence="9">The sequence shown here is derived from an EMBL/GenBank/DDBJ whole genome shotgun (WGS) entry which is preliminary data.</text>
</comment>